<keyword evidence="4" id="KW-1185">Reference proteome</keyword>
<dbReference type="AlphaFoldDB" id="A0A2K8Z495"/>
<dbReference type="Pfam" id="PF13148">
    <property type="entry name" value="DUF3987"/>
    <property type="match status" value="1"/>
</dbReference>
<reference evidence="3 4" key="1">
    <citation type="submission" date="2017-11" db="EMBL/GenBank/DDBJ databases">
        <title>Taxonomic description and genome sequences of Spirosoma HA7 sp. nov., isolated from pollen microhabitat of Corylus avellana.</title>
        <authorList>
            <person name="Ambika Manirajan B."/>
            <person name="Suarez C."/>
            <person name="Ratering S."/>
            <person name="Geissler-Plaum R."/>
            <person name="Cardinale M."/>
            <person name="Sylvia S."/>
        </authorList>
    </citation>
    <scope>NUCLEOTIDE SEQUENCE [LARGE SCALE GENOMIC DNA]</scope>
    <source>
        <strain evidence="3 4">HA7</strain>
    </source>
</reference>
<keyword evidence="2" id="KW-0472">Membrane</keyword>
<evidence type="ECO:0000313" key="4">
    <source>
        <dbReference type="Proteomes" id="UP000232883"/>
    </source>
</evidence>
<keyword evidence="2" id="KW-0812">Transmembrane</keyword>
<dbReference type="Proteomes" id="UP000232883">
    <property type="component" value="Chromosome"/>
</dbReference>
<organism evidence="3 4">
    <name type="scientific">Spirosoma pollinicola</name>
    <dbReference type="NCBI Taxonomy" id="2057025"/>
    <lineage>
        <taxon>Bacteria</taxon>
        <taxon>Pseudomonadati</taxon>
        <taxon>Bacteroidota</taxon>
        <taxon>Cytophagia</taxon>
        <taxon>Cytophagales</taxon>
        <taxon>Cytophagaceae</taxon>
        <taxon>Spirosoma</taxon>
    </lineage>
</organism>
<evidence type="ECO:0000256" key="1">
    <source>
        <dbReference type="SAM" id="MobiDB-lite"/>
    </source>
</evidence>
<protein>
    <recommendedName>
        <fullName evidence="5">DUF3987 domain-containing protein</fullName>
    </recommendedName>
</protein>
<evidence type="ECO:0000256" key="2">
    <source>
        <dbReference type="SAM" id="Phobius"/>
    </source>
</evidence>
<dbReference type="InterPro" id="IPR025048">
    <property type="entry name" value="DUF3987"/>
</dbReference>
<gene>
    <name evidence="3" type="ORF">CWM47_24070</name>
</gene>
<evidence type="ECO:0008006" key="5">
    <source>
        <dbReference type="Google" id="ProtNLM"/>
    </source>
</evidence>
<evidence type="ECO:0000313" key="3">
    <source>
        <dbReference type="EMBL" id="AUD04654.1"/>
    </source>
</evidence>
<name>A0A2K8Z495_9BACT</name>
<keyword evidence="2" id="KW-1133">Transmembrane helix</keyword>
<sequence length="473" mass="53222">MMMTQSENSNSPEEFTPTINGNDMSAVRAKLPEILRRLLAPHEDDSEFMTALMTTLVVAGGLIPNVWATYDRRRIYNMLMLFVICPPAGGKGVVSLGGKLLERINKHLSETHKADFATYQHRMEEYRATLTSDELIKLPSKPKRSQLLVPGNITSSKLIQQIADNAPYPTVILETEADVLAGAFKSDHGRLMSTTLRQAYHHERISLARKTNDELIEIDTPKVALVISGTDNQVLSIFNGNQDGLFSRFMFLRNNASIKWRSVKPKAGAKPLDDHYEEWSERFFTIWQQAQNLQAEVTFTESHWDVLDKFGEGNQAASYLTGGDYSVGIARRHALMVIRMAMTLSFFRRINPDTDDIGDLVSDWDCKDEDFDLALLLTEQSFQMSLSLFKAMPQAMNVRFENTKRTAFWAALPTHFEMGEATLTANELGIAERTKTRWISGFRGTGMLEQMGRGEYRKTGMATVATVALSLVA</sequence>
<proteinExistence type="predicted"/>
<dbReference type="KEGG" id="spir:CWM47_24070"/>
<feature type="transmembrane region" description="Helical" evidence="2">
    <location>
        <begin position="48"/>
        <end position="70"/>
    </location>
</feature>
<feature type="region of interest" description="Disordered" evidence="1">
    <location>
        <begin position="1"/>
        <end position="22"/>
    </location>
</feature>
<dbReference type="EMBL" id="CP025096">
    <property type="protein sequence ID" value="AUD04654.1"/>
    <property type="molecule type" value="Genomic_DNA"/>
</dbReference>
<accession>A0A2K8Z495</accession>